<organism evidence="2">
    <name type="scientific">Culex pipiens</name>
    <name type="common">House mosquito</name>
    <dbReference type="NCBI Taxonomy" id="7175"/>
    <lineage>
        <taxon>Eukaryota</taxon>
        <taxon>Metazoa</taxon>
        <taxon>Ecdysozoa</taxon>
        <taxon>Arthropoda</taxon>
        <taxon>Hexapoda</taxon>
        <taxon>Insecta</taxon>
        <taxon>Pterygota</taxon>
        <taxon>Neoptera</taxon>
        <taxon>Endopterygota</taxon>
        <taxon>Diptera</taxon>
        <taxon>Nematocera</taxon>
        <taxon>Culicoidea</taxon>
        <taxon>Culicidae</taxon>
        <taxon>Culicinae</taxon>
        <taxon>Culicini</taxon>
        <taxon>Culex</taxon>
        <taxon>Culex</taxon>
    </lineage>
</organism>
<sequence length="172" mass="18891">MFRAVRQGILGPLDQDGSRSVGRGLPVDRKCVGAERFPVRAPVRPVLVQLHPADQGHPGDGRRHLPVPSGPLGNEQDHGRRGAAGAPSADHLRQLDPVAGRVRGRGRHDGMLRLGLSAAADYLASREQRYLANRWCNLHRKRDEDQLGPEGGPRHVLLRGGQRRQQGRPSKH</sequence>
<accession>A0A8D8I9H0</accession>
<dbReference type="EMBL" id="HBUE01349962">
    <property type="protein sequence ID" value="CAG6602524.1"/>
    <property type="molecule type" value="Transcribed_RNA"/>
</dbReference>
<proteinExistence type="predicted"/>
<feature type="compositionally biased region" description="Basic residues" evidence="1">
    <location>
        <begin position="161"/>
        <end position="172"/>
    </location>
</feature>
<protein>
    <submittedName>
        <fullName evidence="2">(northern house mosquito) hypothetical protein</fullName>
    </submittedName>
</protein>
<feature type="region of interest" description="Disordered" evidence="1">
    <location>
        <begin position="51"/>
        <end position="95"/>
    </location>
</feature>
<reference evidence="2" key="1">
    <citation type="submission" date="2021-05" db="EMBL/GenBank/DDBJ databases">
        <authorList>
            <person name="Alioto T."/>
            <person name="Alioto T."/>
            <person name="Gomez Garrido J."/>
        </authorList>
    </citation>
    <scope>NUCLEOTIDE SEQUENCE</scope>
</reference>
<feature type="region of interest" description="Disordered" evidence="1">
    <location>
        <begin position="142"/>
        <end position="172"/>
    </location>
</feature>
<dbReference type="EMBL" id="HBUE01242869">
    <property type="protein sequence ID" value="CAG6550230.1"/>
    <property type="molecule type" value="Transcribed_RNA"/>
</dbReference>
<dbReference type="AlphaFoldDB" id="A0A8D8I9H0"/>
<feature type="region of interest" description="Disordered" evidence="1">
    <location>
        <begin position="1"/>
        <end position="24"/>
    </location>
</feature>
<evidence type="ECO:0000256" key="1">
    <source>
        <dbReference type="SAM" id="MobiDB-lite"/>
    </source>
</evidence>
<name>A0A8D8I9H0_CULPI</name>
<evidence type="ECO:0000313" key="2">
    <source>
        <dbReference type="EMBL" id="CAG6550230.1"/>
    </source>
</evidence>